<dbReference type="Pfam" id="PF21413">
    <property type="entry name" value="SHQ1-like_CS"/>
    <property type="match status" value="1"/>
</dbReference>
<organism evidence="4">
    <name type="scientific">Oikopleura dioica</name>
    <name type="common">Tunicate</name>
    <dbReference type="NCBI Taxonomy" id="34765"/>
    <lineage>
        <taxon>Eukaryota</taxon>
        <taxon>Metazoa</taxon>
        <taxon>Chordata</taxon>
        <taxon>Tunicata</taxon>
        <taxon>Appendicularia</taxon>
        <taxon>Copelata</taxon>
        <taxon>Oikopleuridae</taxon>
        <taxon>Oikopleura</taxon>
    </lineage>
</organism>
<dbReference type="GO" id="GO:0000493">
    <property type="term" value="P:box H/ACA snoRNP assembly"/>
    <property type="evidence" value="ECO:0007669"/>
    <property type="project" value="InterPro"/>
</dbReference>
<dbReference type="InParanoid" id="E4XUD5"/>
<keyword evidence="5" id="KW-1185">Reference proteome</keyword>
<dbReference type="InterPro" id="IPR008978">
    <property type="entry name" value="HSP20-like_chaperone"/>
</dbReference>
<dbReference type="InterPro" id="IPR039742">
    <property type="entry name" value="Shq1"/>
</dbReference>
<dbReference type="GO" id="GO:0005654">
    <property type="term" value="C:nucleoplasm"/>
    <property type="evidence" value="ECO:0007669"/>
    <property type="project" value="TreeGrafter"/>
</dbReference>
<proteinExistence type="inferred from homology"/>
<dbReference type="Pfam" id="PF04925">
    <property type="entry name" value="SHQ1"/>
    <property type="match status" value="1"/>
</dbReference>
<name>E4XUD5_OIKDI</name>
<evidence type="ECO:0000256" key="2">
    <source>
        <dbReference type="ARBA" id="ARBA00013750"/>
    </source>
</evidence>
<dbReference type="PROSITE" id="PS51203">
    <property type="entry name" value="CS"/>
    <property type="match status" value="1"/>
</dbReference>
<dbReference type="OrthoDB" id="73639at2759"/>
<dbReference type="Gene3D" id="2.60.40.790">
    <property type="match status" value="1"/>
</dbReference>
<evidence type="ECO:0000256" key="1">
    <source>
        <dbReference type="ARBA" id="ARBA00005607"/>
    </source>
</evidence>
<dbReference type="GO" id="GO:0005737">
    <property type="term" value="C:cytoplasm"/>
    <property type="evidence" value="ECO:0007669"/>
    <property type="project" value="TreeGrafter"/>
</dbReference>
<evidence type="ECO:0000313" key="4">
    <source>
        <dbReference type="EMBL" id="CBY13332.1"/>
    </source>
</evidence>
<dbReference type="AlphaFoldDB" id="E4XUD5"/>
<sequence>MLTPVFRVDQTEDQILLEISAKYSKAAAADICIAENTIIFNAKPYYLRLRLSGRLEENEDEVKCTYDVDEGKFFINMKKLIPGEVFTDLDMLQKLLDTKPKSTLGRSGIEVIDDDAEECEEQEIDDWEFSQEITSEEPIIEGSTYGFANLRSDIFQRLREESSELFEYLEISTVKNAERTEMRIHSEQAKFDEDHYLSDFFEPDYALEAAMNYKGFWEDKQSSLLSPEEKAVLVALRKNSIPALDFKATILVYSGLLELIFSYCYVKRWFGDDLEPEAGTMIAKISPMLSWLDTSEYPPKALESCFRRALIFPYHRSFALAEKCQKDAAKILKHGREAVTKVLLELKALFSRRDPFYLFNQLYIEDYLIWMQSRASAENLEQLAKNAKHIKITKASLGLDLDMLEKAALLVMEDGEMEEDADITTMEEAMKQLGIELGADGEFHSELEREMIENMENQERTPQVGITEL</sequence>
<protein>
    <recommendedName>
        <fullName evidence="2">Protein SHQ1 homolog</fullName>
    </recommendedName>
</protein>
<accession>E4XUD5</accession>
<dbReference type="GO" id="GO:0051082">
    <property type="term" value="F:unfolded protein binding"/>
    <property type="evidence" value="ECO:0007669"/>
    <property type="project" value="TreeGrafter"/>
</dbReference>
<dbReference type="Proteomes" id="UP000001307">
    <property type="component" value="Unassembled WGS sequence"/>
</dbReference>
<dbReference type="EMBL" id="FN653176">
    <property type="protein sequence ID" value="CBY13332.1"/>
    <property type="molecule type" value="Genomic_DNA"/>
</dbReference>
<dbReference type="InterPro" id="IPR007009">
    <property type="entry name" value="Shq1_C"/>
</dbReference>
<dbReference type="PANTHER" id="PTHR12967:SF0">
    <property type="entry name" value="PROTEIN SHQ1 HOMOLOG"/>
    <property type="match status" value="1"/>
</dbReference>
<dbReference type="InterPro" id="IPR007052">
    <property type="entry name" value="CS_dom"/>
</dbReference>
<dbReference type="InterPro" id="IPR048696">
    <property type="entry name" value="SHQ1-like_CS"/>
</dbReference>
<dbReference type="PANTHER" id="PTHR12967">
    <property type="entry name" value="PROTEIN SHQ1 HOMOLOG"/>
    <property type="match status" value="1"/>
</dbReference>
<dbReference type="FunCoup" id="E4XUD5">
    <property type="interactions" value="163"/>
</dbReference>
<evidence type="ECO:0000259" key="3">
    <source>
        <dbReference type="PROSITE" id="PS51203"/>
    </source>
</evidence>
<evidence type="ECO:0000313" key="5">
    <source>
        <dbReference type="Proteomes" id="UP000001307"/>
    </source>
</evidence>
<comment type="similarity">
    <text evidence="1">Belongs to the SHQ1 family.</text>
</comment>
<feature type="domain" description="CS" evidence="3">
    <location>
        <begin position="1"/>
        <end position="90"/>
    </location>
</feature>
<gene>
    <name evidence="4" type="ORF">GSOID_T00004633001</name>
</gene>
<reference evidence="4" key="1">
    <citation type="journal article" date="2010" name="Science">
        <title>Plasticity of animal genome architecture unmasked by rapid evolution of a pelagic tunicate.</title>
        <authorList>
            <person name="Denoeud F."/>
            <person name="Henriet S."/>
            <person name="Mungpakdee S."/>
            <person name="Aury J.M."/>
            <person name="Da Silva C."/>
            <person name="Brinkmann H."/>
            <person name="Mikhaleva J."/>
            <person name="Olsen L.C."/>
            <person name="Jubin C."/>
            <person name="Canestro C."/>
            <person name="Bouquet J.M."/>
            <person name="Danks G."/>
            <person name="Poulain J."/>
            <person name="Campsteijn C."/>
            <person name="Adamski M."/>
            <person name="Cross I."/>
            <person name="Yadetie F."/>
            <person name="Muffato M."/>
            <person name="Louis A."/>
            <person name="Butcher S."/>
            <person name="Tsagkogeorga G."/>
            <person name="Konrad A."/>
            <person name="Singh S."/>
            <person name="Jensen M.F."/>
            <person name="Cong E.H."/>
            <person name="Eikeseth-Otteraa H."/>
            <person name="Noel B."/>
            <person name="Anthouard V."/>
            <person name="Porcel B.M."/>
            <person name="Kachouri-Lafond R."/>
            <person name="Nishino A."/>
            <person name="Ugolini M."/>
            <person name="Chourrout P."/>
            <person name="Nishida H."/>
            <person name="Aasland R."/>
            <person name="Huzurbazar S."/>
            <person name="Westhof E."/>
            <person name="Delsuc F."/>
            <person name="Lehrach H."/>
            <person name="Reinhardt R."/>
            <person name="Weissenbach J."/>
            <person name="Roy S.W."/>
            <person name="Artiguenave F."/>
            <person name="Postlethwait J.H."/>
            <person name="Manak J.R."/>
            <person name="Thompson E.M."/>
            <person name="Jaillon O."/>
            <person name="Du Pasquier L."/>
            <person name="Boudinot P."/>
            <person name="Liberles D.A."/>
            <person name="Volff J.N."/>
            <person name="Philippe H."/>
            <person name="Lenhard B."/>
            <person name="Roest Crollius H."/>
            <person name="Wincker P."/>
            <person name="Chourrout D."/>
        </authorList>
    </citation>
    <scope>NUCLEOTIDE SEQUENCE [LARGE SCALE GENOMIC DNA]</scope>
</reference>